<sequence>MLDQLMTVRGVKSAAVLGAGGEVLSHVGFRIDSTVALQGREVVSGMASALSGGEWRDVVIDFEDGPVMLVPLGTHTLLASFDDVAILGRLRYAVKRALPELQGQFG</sequence>
<dbReference type="Proteomes" id="UP000010467">
    <property type="component" value="Chromosome"/>
</dbReference>
<keyword evidence="3" id="KW-1185">Reference proteome</keyword>
<protein>
    <submittedName>
        <fullName evidence="2">Roadblock/LC7 domain-containing protein</fullName>
    </submittedName>
</protein>
<dbReference type="PATRIC" id="fig|937777.3.peg.974"/>
<proteinExistence type="predicted"/>
<dbReference type="SMART" id="SM00960">
    <property type="entry name" value="Robl_LC7"/>
    <property type="match status" value="1"/>
</dbReference>
<dbReference type="HOGENOM" id="CLU_118613_4_2_0"/>
<dbReference type="RefSeq" id="WP_015234845.1">
    <property type="nucleotide sequence ID" value="NC_019793.1"/>
</dbReference>
<reference evidence="3" key="1">
    <citation type="submission" date="2012-03" db="EMBL/GenBank/DDBJ databases">
        <title>Complete sequence of chromosome of Deinococcus peraridilitoris DSM 19664.</title>
        <authorList>
            <person name="Lucas S."/>
            <person name="Copeland A."/>
            <person name="Lapidus A."/>
            <person name="Glavina del Rio T."/>
            <person name="Dalin E."/>
            <person name="Tice H."/>
            <person name="Bruce D."/>
            <person name="Goodwin L."/>
            <person name="Pitluck S."/>
            <person name="Peters L."/>
            <person name="Mikhailova N."/>
            <person name="Lu M."/>
            <person name="Kyrpides N."/>
            <person name="Mavromatis K."/>
            <person name="Ivanova N."/>
            <person name="Brettin T."/>
            <person name="Detter J.C."/>
            <person name="Han C."/>
            <person name="Larimer F."/>
            <person name="Land M."/>
            <person name="Hauser L."/>
            <person name="Markowitz V."/>
            <person name="Cheng J.-F."/>
            <person name="Hugenholtz P."/>
            <person name="Woyke T."/>
            <person name="Wu D."/>
            <person name="Pukall R."/>
            <person name="Steenblock K."/>
            <person name="Brambilla E."/>
            <person name="Klenk H.-P."/>
            <person name="Eisen J.A."/>
        </authorList>
    </citation>
    <scope>NUCLEOTIDE SEQUENCE [LARGE SCALE GENOMIC DNA]</scope>
    <source>
        <strain evidence="3">DSM 19664 / LMG 22246 / CIP 109416 / KR-200</strain>
    </source>
</reference>
<gene>
    <name evidence="2" type="ordered locus">Deipe_0967</name>
</gene>
<evidence type="ECO:0000313" key="3">
    <source>
        <dbReference type="Proteomes" id="UP000010467"/>
    </source>
</evidence>
<dbReference type="Gene3D" id="3.30.450.30">
    <property type="entry name" value="Dynein light chain 2a, cytoplasmic"/>
    <property type="match status" value="1"/>
</dbReference>
<dbReference type="Pfam" id="PF03259">
    <property type="entry name" value="Robl_LC7"/>
    <property type="match status" value="1"/>
</dbReference>
<dbReference type="OrthoDB" id="69092at2"/>
<dbReference type="eggNOG" id="COG2018">
    <property type="taxonomic scope" value="Bacteria"/>
</dbReference>
<feature type="domain" description="Roadblock/LAMTOR2" evidence="1">
    <location>
        <begin position="1"/>
        <end position="81"/>
    </location>
</feature>
<dbReference type="AlphaFoldDB" id="L0A0K1"/>
<dbReference type="InterPro" id="IPR004942">
    <property type="entry name" value="Roadblock/LAMTOR2_dom"/>
</dbReference>
<dbReference type="EMBL" id="CP003382">
    <property type="protein sequence ID" value="AFZ66535.1"/>
    <property type="molecule type" value="Genomic_DNA"/>
</dbReference>
<evidence type="ECO:0000313" key="2">
    <source>
        <dbReference type="EMBL" id="AFZ66535.1"/>
    </source>
</evidence>
<dbReference type="SUPFAM" id="SSF103196">
    <property type="entry name" value="Roadblock/LC7 domain"/>
    <property type="match status" value="1"/>
</dbReference>
<organism evidence="2 3">
    <name type="scientific">Deinococcus peraridilitoris (strain DSM 19664 / LMG 22246 / CIP 109416 / KR-200)</name>
    <dbReference type="NCBI Taxonomy" id="937777"/>
    <lineage>
        <taxon>Bacteria</taxon>
        <taxon>Thermotogati</taxon>
        <taxon>Deinococcota</taxon>
        <taxon>Deinococci</taxon>
        <taxon>Deinococcales</taxon>
        <taxon>Deinococcaceae</taxon>
        <taxon>Deinococcus</taxon>
    </lineage>
</organism>
<name>L0A0K1_DEIPD</name>
<evidence type="ECO:0000259" key="1">
    <source>
        <dbReference type="SMART" id="SM00960"/>
    </source>
</evidence>
<accession>L0A0K1</accession>
<dbReference type="STRING" id="937777.Deipe_0967"/>
<dbReference type="KEGG" id="dpd:Deipe_0967"/>